<dbReference type="AlphaFoldDB" id="X1LC32"/>
<dbReference type="EMBL" id="BARV01012372">
    <property type="protein sequence ID" value="GAI03411.1"/>
    <property type="molecule type" value="Genomic_DNA"/>
</dbReference>
<dbReference type="GO" id="GO:0008270">
    <property type="term" value="F:zinc ion binding"/>
    <property type="evidence" value="ECO:0007669"/>
    <property type="project" value="TreeGrafter"/>
</dbReference>
<dbReference type="NCBIfam" id="TIGR00100">
    <property type="entry name" value="hypA"/>
    <property type="match status" value="1"/>
</dbReference>
<proteinExistence type="inferred from homology"/>
<keyword evidence="1" id="KW-0533">Nickel</keyword>
<evidence type="ECO:0000256" key="2">
    <source>
        <dbReference type="ARBA" id="ARBA00022723"/>
    </source>
</evidence>
<organism evidence="4">
    <name type="scientific">marine sediment metagenome</name>
    <dbReference type="NCBI Taxonomy" id="412755"/>
    <lineage>
        <taxon>unclassified sequences</taxon>
        <taxon>metagenomes</taxon>
        <taxon>ecological metagenomes</taxon>
    </lineage>
</organism>
<dbReference type="InterPro" id="IPR000688">
    <property type="entry name" value="HypA/HybF"/>
</dbReference>
<dbReference type="HAMAP" id="MF_00213">
    <property type="entry name" value="HypA_HybF"/>
    <property type="match status" value="1"/>
</dbReference>
<evidence type="ECO:0000256" key="1">
    <source>
        <dbReference type="ARBA" id="ARBA00022596"/>
    </source>
</evidence>
<keyword evidence="2" id="KW-0479">Metal-binding</keyword>
<accession>X1LC32</accession>
<reference evidence="4" key="1">
    <citation type="journal article" date="2014" name="Front. Microbiol.">
        <title>High frequency of phylogenetically diverse reductive dehalogenase-homologous genes in deep subseafloor sedimentary metagenomes.</title>
        <authorList>
            <person name="Kawai M."/>
            <person name="Futagami T."/>
            <person name="Toyoda A."/>
            <person name="Takaki Y."/>
            <person name="Nishi S."/>
            <person name="Hori S."/>
            <person name="Arai W."/>
            <person name="Tsubouchi T."/>
            <person name="Morono Y."/>
            <person name="Uchiyama I."/>
            <person name="Ito T."/>
            <person name="Fujiyama A."/>
            <person name="Inagaki F."/>
            <person name="Takami H."/>
        </authorList>
    </citation>
    <scope>NUCLEOTIDE SEQUENCE</scope>
    <source>
        <strain evidence="4">Expedition CK06-06</strain>
    </source>
</reference>
<keyword evidence="3" id="KW-0862">Zinc</keyword>
<dbReference type="PIRSF" id="PIRSF004761">
    <property type="entry name" value="Hydrgn_mat_HypA"/>
    <property type="match status" value="1"/>
</dbReference>
<sequence>MHELGITESIVNIALDKAKEAQASKIVKINLVIGELSGFVPDCIEFYFAFLSKDSIVEGAVLNFELAPAQLRCRNCCAIFHPQDTLWNCPKCQSQSLEITGGRELYIESMEVE</sequence>
<dbReference type="PANTHER" id="PTHR34535">
    <property type="entry name" value="HYDROGENASE MATURATION FACTOR HYPA"/>
    <property type="match status" value="1"/>
</dbReference>
<evidence type="ECO:0000313" key="4">
    <source>
        <dbReference type="EMBL" id="GAI03411.1"/>
    </source>
</evidence>
<protein>
    <recommendedName>
        <fullName evidence="5">Hydrogenase maturation factor HypA</fullName>
    </recommendedName>
</protein>
<evidence type="ECO:0000256" key="3">
    <source>
        <dbReference type="ARBA" id="ARBA00022833"/>
    </source>
</evidence>
<dbReference type="Pfam" id="PF01155">
    <property type="entry name" value="HypA"/>
    <property type="match status" value="1"/>
</dbReference>
<dbReference type="GO" id="GO:0016151">
    <property type="term" value="F:nickel cation binding"/>
    <property type="evidence" value="ECO:0007669"/>
    <property type="project" value="InterPro"/>
</dbReference>
<dbReference type="GO" id="GO:0051604">
    <property type="term" value="P:protein maturation"/>
    <property type="evidence" value="ECO:0007669"/>
    <property type="project" value="InterPro"/>
</dbReference>
<name>X1LC32_9ZZZZ</name>
<dbReference type="PANTHER" id="PTHR34535:SF3">
    <property type="entry name" value="HYDROGENASE MATURATION FACTOR HYPA"/>
    <property type="match status" value="1"/>
</dbReference>
<dbReference type="Gene3D" id="3.30.2320.80">
    <property type="match status" value="1"/>
</dbReference>
<comment type="caution">
    <text evidence="4">The sequence shown here is derived from an EMBL/GenBank/DDBJ whole genome shotgun (WGS) entry which is preliminary data.</text>
</comment>
<evidence type="ECO:0008006" key="5">
    <source>
        <dbReference type="Google" id="ProtNLM"/>
    </source>
</evidence>
<gene>
    <name evidence="4" type="ORF">S06H3_22949</name>
</gene>